<dbReference type="PATRIC" id="fig|324602.8.peg.1890"/>
<evidence type="ECO:0000313" key="4">
    <source>
        <dbReference type="EMBL" id="ABY34869.1"/>
    </source>
</evidence>
<feature type="domain" description="GAF" evidence="3">
    <location>
        <begin position="706"/>
        <end position="862"/>
    </location>
</feature>
<dbReference type="EnsemblBacteria" id="ABY34869">
    <property type="protein sequence ID" value="ABY34869"/>
    <property type="gene ID" value="Caur_1651"/>
</dbReference>
<dbReference type="RefSeq" id="WP_012257523.1">
    <property type="nucleotide sequence ID" value="NC_010175.1"/>
</dbReference>
<dbReference type="Gene3D" id="3.30.450.40">
    <property type="match status" value="4"/>
</dbReference>
<dbReference type="InterPro" id="IPR000014">
    <property type="entry name" value="PAS"/>
</dbReference>
<proteinExistence type="predicted"/>
<dbReference type="Gene3D" id="3.30.450.20">
    <property type="entry name" value="PAS domain"/>
    <property type="match status" value="1"/>
</dbReference>
<organism evidence="4 5">
    <name type="scientific">Chloroflexus aurantiacus (strain ATCC 29366 / DSM 635 / J-10-fl)</name>
    <dbReference type="NCBI Taxonomy" id="324602"/>
    <lineage>
        <taxon>Bacteria</taxon>
        <taxon>Bacillati</taxon>
        <taxon>Chloroflexota</taxon>
        <taxon>Chloroflexia</taxon>
        <taxon>Chloroflexales</taxon>
        <taxon>Chloroflexineae</taxon>
        <taxon>Chloroflexaceae</taxon>
        <taxon>Chloroflexus</taxon>
    </lineage>
</organism>
<dbReference type="PANTHER" id="PTHR43156">
    <property type="entry name" value="STAGE II SPORULATION PROTEIN E-RELATED"/>
    <property type="match status" value="1"/>
</dbReference>
<dbReference type="GO" id="GO:0016791">
    <property type="term" value="F:phosphatase activity"/>
    <property type="evidence" value="ECO:0000318"/>
    <property type="project" value="GO_Central"/>
</dbReference>
<evidence type="ECO:0000256" key="2">
    <source>
        <dbReference type="SAM" id="Phobius"/>
    </source>
</evidence>
<accession>A9WBR2</accession>
<keyword evidence="2" id="KW-0472">Membrane</keyword>
<keyword evidence="5" id="KW-1185">Reference proteome</keyword>
<dbReference type="InterPro" id="IPR003018">
    <property type="entry name" value="GAF"/>
</dbReference>
<dbReference type="STRING" id="324602.Caur_1651"/>
<dbReference type="InterPro" id="IPR052016">
    <property type="entry name" value="Bact_Sigma-Reg"/>
</dbReference>
<feature type="transmembrane region" description="Helical" evidence="2">
    <location>
        <begin position="212"/>
        <end position="230"/>
    </location>
</feature>
<dbReference type="Pfam" id="PF16927">
    <property type="entry name" value="HisKA_7TM"/>
    <property type="match status" value="1"/>
</dbReference>
<dbReference type="SUPFAM" id="SSF55781">
    <property type="entry name" value="GAF domain-like"/>
    <property type="match status" value="4"/>
</dbReference>
<dbReference type="AlphaFoldDB" id="A9WBR2"/>
<dbReference type="EMBL" id="CP000909">
    <property type="protein sequence ID" value="ABY34869.1"/>
    <property type="molecule type" value="Genomic_DNA"/>
</dbReference>
<keyword evidence="2" id="KW-0812">Transmembrane</keyword>
<feature type="transmembrane region" description="Helical" evidence="2">
    <location>
        <begin position="103"/>
        <end position="125"/>
    </location>
</feature>
<gene>
    <name evidence="4" type="ordered locus">Caur_1651</name>
</gene>
<keyword evidence="2" id="KW-1133">Transmembrane helix</keyword>
<dbReference type="Pfam" id="PF01590">
    <property type="entry name" value="GAF"/>
    <property type="match status" value="1"/>
</dbReference>
<evidence type="ECO:0000256" key="1">
    <source>
        <dbReference type="ARBA" id="ARBA00022801"/>
    </source>
</evidence>
<protein>
    <submittedName>
        <fullName evidence="4">GAF domain protein</fullName>
    </submittedName>
</protein>
<dbReference type="eggNOG" id="COG2203">
    <property type="taxonomic scope" value="Bacteria"/>
</dbReference>
<name>A9WBR2_CHLAA</name>
<dbReference type="eggNOG" id="COG2205">
    <property type="taxonomic scope" value="Bacteria"/>
</dbReference>
<dbReference type="SUPFAM" id="SSF55785">
    <property type="entry name" value="PYP-like sensor domain (PAS domain)"/>
    <property type="match status" value="1"/>
</dbReference>
<keyword evidence="1" id="KW-0378">Hydrolase</keyword>
<feature type="domain" description="GAF" evidence="3">
    <location>
        <begin position="538"/>
        <end position="685"/>
    </location>
</feature>
<dbReference type="HOGENOM" id="CLU_304983_0_0_0"/>
<dbReference type="KEGG" id="cau:Caur_1651"/>
<feature type="domain" description="GAF" evidence="3">
    <location>
        <begin position="369"/>
        <end position="517"/>
    </location>
</feature>
<feature type="transmembrane region" description="Helical" evidence="2">
    <location>
        <begin position="72"/>
        <end position="91"/>
    </location>
</feature>
<dbReference type="Pfam" id="PF13188">
    <property type="entry name" value="PAS_8"/>
    <property type="match status" value="1"/>
</dbReference>
<reference evidence="5" key="1">
    <citation type="journal article" date="2011" name="BMC Genomics">
        <title>Complete genome sequence of the filamentous anoxygenic phototrophic bacterium Chloroflexus aurantiacus.</title>
        <authorList>
            <person name="Tang K.H."/>
            <person name="Barry K."/>
            <person name="Chertkov O."/>
            <person name="Dalin E."/>
            <person name="Han C.S."/>
            <person name="Hauser L.J."/>
            <person name="Honchak B.M."/>
            <person name="Karbach L.E."/>
            <person name="Land M.L."/>
            <person name="Lapidus A."/>
            <person name="Larimer F.W."/>
            <person name="Mikhailova N."/>
            <person name="Pitluck S."/>
            <person name="Pierson B.K."/>
            <person name="Blankenship R.E."/>
        </authorList>
    </citation>
    <scope>NUCLEOTIDE SEQUENCE [LARGE SCALE GENOMIC DNA]</scope>
    <source>
        <strain evidence="5">ATCC 29366 / DSM 635 / J-10-fl</strain>
    </source>
</reference>
<dbReference type="PANTHER" id="PTHR43156:SF2">
    <property type="entry name" value="STAGE II SPORULATION PROTEIN E"/>
    <property type="match status" value="1"/>
</dbReference>
<dbReference type="InterPro" id="IPR029016">
    <property type="entry name" value="GAF-like_dom_sf"/>
</dbReference>
<feature type="transmembrane region" description="Helical" evidence="2">
    <location>
        <begin position="6"/>
        <end position="27"/>
    </location>
</feature>
<evidence type="ECO:0000259" key="3">
    <source>
        <dbReference type="SMART" id="SM00065"/>
    </source>
</evidence>
<feature type="transmembrane region" description="Helical" evidence="2">
    <location>
        <begin position="180"/>
        <end position="200"/>
    </location>
</feature>
<dbReference type="InterPro" id="IPR031621">
    <property type="entry name" value="HisKA_7TM"/>
</dbReference>
<sequence>MTIEVQVAVLLLWGSAALTGSIAYYAFRHLTRPGALTLALLLTAMSGWSLLYAAELQAPSLAAKVIFAKLQYLAITTISPLWLIFALQYTGRDDWLTPWRRRLLFVPAIVTCLLVFTNEWHGLIWRDVALDPRGHPELLVVGRGVGFWFHAAIAYSLIIGGIVLYIVFAIQVARLYRYQALMMVGSALVPLSSNAVYLSGALPLGWVDPTPLIFAGSGLLLAIGFFRFGLFDITPITARTIVTHLQDAVMVLDHLYRVVEFNPAAQRLLQIDEQIIGYPLNKLVQIHQFIPDKEPAEGSYEIVIGTEANQRVFQLSVAMVRERQHVPVSYILVWRETTREHVLLTTERRRVERQRHLVQSIGELLAATDTAAFYSTLMVAAQKVLTADRAAIYLYDRTTDSLSCPYASGLSAEYVATINRFFHNVPGAQLLQSPQPIVVVDAQTHPGLAPLREAVVREGFHSYAVFPLFMPDGLGGAFVVYRNVVKPFSEDEINAGQTLAYVAAAMLENKRLLTGARRHARQMTLLNEITRTALGIDDLHEMLRLLANRLGELFEADGAYLALWDEHLQRPVPAAASAGLHERYMQMRAEAGEPTLTESALRAGRVLAIEDVFNTPYLSRRIANLFPSRSILALPLMVEQQKLGAALIGFNQRHRFTDEEITLGEQVAAQLSLAIVKIHLLAAEREQRRLAEALRQAGLALSESLDVNTILDRLLDEIQRVVPYDSANVMIVEYDEQQQAQRARLTHLRGYDRFGEAVARAAAAVVFEVASTPNLQRMLTTGRPFIVPDTAQEPGWVDIEAAAHVRSWAGAPIIIHGRVIAFFSLDKTEPNFYRPEHADYLAAFAGHAALAIENARLYSEAQRRSEELRILYAASRDFSAGLDEGTILDAIVHHLVEAFQAARCVILRREPSEPPFMLNQTPNFRRRAVSSCVGSRCRSRLCWRLPVRRRRPWTILRQGGCTRCAMYRSCNRY</sequence>
<dbReference type="eggNOG" id="COG3920">
    <property type="taxonomic scope" value="Bacteria"/>
</dbReference>
<dbReference type="InParanoid" id="A9WBR2"/>
<feature type="transmembrane region" description="Helical" evidence="2">
    <location>
        <begin position="145"/>
        <end position="168"/>
    </location>
</feature>
<dbReference type="Proteomes" id="UP000002008">
    <property type="component" value="Chromosome"/>
</dbReference>
<dbReference type="Pfam" id="PF13185">
    <property type="entry name" value="GAF_2"/>
    <property type="match status" value="2"/>
</dbReference>
<feature type="transmembrane region" description="Helical" evidence="2">
    <location>
        <begin position="34"/>
        <end position="52"/>
    </location>
</feature>
<evidence type="ECO:0000313" key="5">
    <source>
        <dbReference type="Proteomes" id="UP000002008"/>
    </source>
</evidence>
<dbReference type="SMART" id="SM00065">
    <property type="entry name" value="GAF"/>
    <property type="match status" value="3"/>
</dbReference>
<dbReference type="InterPro" id="IPR035965">
    <property type="entry name" value="PAS-like_dom_sf"/>
</dbReference>